<name>A0ABT2SBU7_9FIRM</name>
<gene>
    <name evidence="1" type="ORF">OCV43_03565</name>
</gene>
<comment type="caution">
    <text evidence="1">The sequence shown here is derived from an EMBL/GenBank/DDBJ whole genome shotgun (WGS) entry which is preliminary data.</text>
</comment>
<dbReference type="RefSeq" id="WP_262623428.1">
    <property type="nucleotide sequence ID" value="NZ_JAOQKI010000004.1"/>
</dbReference>
<organism evidence="1 2">
    <name type="scientific">Roseburia amylophila</name>
    <dbReference type="NCBI Taxonomy" id="2981794"/>
    <lineage>
        <taxon>Bacteria</taxon>
        <taxon>Bacillati</taxon>
        <taxon>Bacillota</taxon>
        <taxon>Clostridia</taxon>
        <taxon>Lachnospirales</taxon>
        <taxon>Lachnospiraceae</taxon>
        <taxon>Roseburia</taxon>
    </lineage>
</organism>
<evidence type="ECO:0000313" key="1">
    <source>
        <dbReference type="EMBL" id="MCU6716355.1"/>
    </source>
</evidence>
<sequence length="41" mass="4558">MKQTVRGTWHFVQYQAAPAHGCDGEVQLEHGCESAPVAVRY</sequence>
<reference evidence="1 2" key="1">
    <citation type="journal article" date="2021" name="ISME Commun">
        <title>Automated analysis of genomic sequences facilitates high-throughput and comprehensive description of bacteria.</title>
        <authorList>
            <person name="Hitch T.C.A."/>
        </authorList>
    </citation>
    <scope>NUCLEOTIDE SEQUENCE [LARGE SCALE GENOMIC DNA]</scope>
    <source>
        <strain evidence="1 2">Sanger_19</strain>
    </source>
</reference>
<proteinExistence type="predicted"/>
<dbReference type="Proteomes" id="UP001209666">
    <property type="component" value="Unassembled WGS sequence"/>
</dbReference>
<dbReference type="EMBL" id="JAOQKI010000004">
    <property type="protein sequence ID" value="MCU6716355.1"/>
    <property type="molecule type" value="Genomic_DNA"/>
</dbReference>
<keyword evidence="2" id="KW-1185">Reference proteome</keyword>
<evidence type="ECO:0000313" key="2">
    <source>
        <dbReference type="Proteomes" id="UP001209666"/>
    </source>
</evidence>
<accession>A0ABT2SBU7</accession>
<protein>
    <submittedName>
        <fullName evidence="1">Uncharacterized protein</fullName>
    </submittedName>
</protein>